<keyword evidence="3" id="KW-1185">Reference proteome</keyword>
<proteinExistence type="predicted"/>
<comment type="caution">
    <text evidence="2">The sequence shown here is derived from an EMBL/GenBank/DDBJ whole genome shotgun (WGS) entry which is preliminary data.</text>
</comment>
<keyword evidence="1" id="KW-0732">Signal</keyword>
<evidence type="ECO:0008006" key="4">
    <source>
        <dbReference type="Google" id="ProtNLM"/>
    </source>
</evidence>
<feature type="chain" id="PRO_5003822932" description="Cullin family profile domain-containing protein" evidence="1">
    <location>
        <begin position="17"/>
        <end position="867"/>
    </location>
</feature>
<evidence type="ECO:0000256" key="1">
    <source>
        <dbReference type="SAM" id="SignalP"/>
    </source>
</evidence>
<dbReference type="AlphaFoldDB" id="J9D3L5"/>
<reference evidence="3" key="2">
    <citation type="submission" date="2015-07" db="EMBL/GenBank/DDBJ databases">
        <title>Contrasting host-pathogen interactions and genome evolution in two generalist and specialist microsporidian pathogens of mosquitoes.</title>
        <authorList>
            <consortium name="The Broad Institute Genomics Platform"/>
            <consortium name="The Broad Institute Genome Sequencing Center for Infectious Disease"/>
            <person name="Cuomo C.A."/>
            <person name="Sanscrainte N.D."/>
            <person name="Goldberg J.M."/>
            <person name="Heiman D."/>
            <person name="Young S."/>
            <person name="Zeng Q."/>
            <person name="Becnel J.J."/>
            <person name="Birren B.W."/>
        </authorList>
    </citation>
    <scope>NUCLEOTIDE SEQUENCE [LARGE SCALE GENOMIC DNA]</scope>
    <source>
        <strain evidence="3">USNM 41457</strain>
    </source>
</reference>
<sequence>MFCLLVLTLLVRGSLVKEEISGYNGMSKIKYIYATALDRNTCFKLRKAYFVINFIESYINQSISEYTAPDNLHKHNSFKKKLLKDHFSAIIKIAILEYFRTDFVKLNKHLKLEISKFLDVFCEKNIKIISDYLDAEFKNHFENKTKSEISIKEMLQILSHNDRAVNMTFIVCICNFVEELANYLKLDMFNFLNYYDLSGENPKNIVINKLVPWDFVVDYDGLDIKTFFESISKEVKNTPKDSKTIICFRIDPAIITSNILLCLIDSMIIKKKIDQTEWCESHMYNFIEKYVYESVDNTLAQYLYGLRHLYKKIVESNENQEIVFLDLSHRYLPTIFAEFYIHQIREKAIDTRNISDKYIERQLFSICKYFENTWKRIFNSVIYNSAEPGLAFIQKNDIEKMAKVFEKTFSGNGKMLKPSKRMHKGWIEYITKMKDVFYKQVELIVKLNKIVSHITQVLLQKDLRLEKNSIYILLQESIDMITKTGLKLEMKCFRLINNLTTNLQIDNDEMNSANSDFFLFNEKIEKNHYNLNKFLYLINQLMTTKIFKVTMKKRSVFESDQKQYAQNDFFYTFDTSISDLTKIIEDENKTELQTFVINQVVLKNLLTCFNNDFLYQNKFCMLERPKTIATTVNRADLFQKHTDFVLHLEQNNGKINSERFTSFIIDTNNEKIDKCARSIYNKSPSMCSKPSRINPHRSNESDLLAENVKIGLKNIFSIVIETKSPGNINTQDLLIEKIIKKILSGRTENSRNCIEIHSKLVDHSIHENYEKQVPNSNDDTKMSCSVSFPKNFCEFRTIGQDQNADYTVNIDSQSFCNIAAFYKDKKLLEIQDNTRKLKDDQKTTETLIFRENLTEIERPELPKKRTL</sequence>
<dbReference type="InParanoid" id="J9D3L5"/>
<evidence type="ECO:0000313" key="3">
    <source>
        <dbReference type="Proteomes" id="UP000003163"/>
    </source>
</evidence>
<protein>
    <recommendedName>
        <fullName evidence="4">Cullin family profile domain-containing protein</fullName>
    </recommendedName>
</protein>
<organism evidence="2 3">
    <name type="scientific">Edhazardia aedis (strain USNM 41457)</name>
    <name type="common">Microsporidian parasite</name>
    <dbReference type="NCBI Taxonomy" id="1003232"/>
    <lineage>
        <taxon>Eukaryota</taxon>
        <taxon>Fungi</taxon>
        <taxon>Fungi incertae sedis</taxon>
        <taxon>Microsporidia</taxon>
        <taxon>Edhazardia</taxon>
    </lineage>
</organism>
<dbReference type="Proteomes" id="UP000003163">
    <property type="component" value="Unassembled WGS sequence"/>
</dbReference>
<dbReference type="HOGENOM" id="CLU_330649_0_0_1"/>
<dbReference type="VEuPathDB" id="MicrosporidiaDB:EDEG_03425"/>
<name>J9D3L5_EDHAE</name>
<reference evidence="2 3" key="1">
    <citation type="submission" date="2011-08" db="EMBL/GenBank/DDBJ databases">
        <authorList>
            <person name="Liu Z.J."/>
            <person name="Shi F.L."/>
            <person name="Lu J.Q."/>
            <person name="Li M."/>
            <person name="Wang Z.L."/>
        </authorList>
    </citation>
    <scope>NUCLEOTIDE SEQUENCE [LARGE SCALE GENOMIC DNA]</scope>
    <source>
        <strain evidence="2 3">USNM 41457</strain>
    </source>
</reference>
<feature type="signal peptide" evidence="1">
    <location>
        <begin position="1"/>
        <end position="16"/>
    </location>
</feature>
<evidence type="ECO:0000313" key="2">
    <source>
        <dbReference type="EMBL" id="EJW02129.1"/>
    </source>
</evidence>
<dbReference type="EMBL" id="AFBI03000088">
    <property type="protein sequence ID" value="EJW02129.1"/>
    <property type="molecule type" value="Genomic_DNA"/>
</dbReference>
<gene>
    <name evidence="2" type="ORF">EDEG_03425</name>
</gene>
<accession>J9D3L5</accession>